<comment type="caution">
    <text evidence="2">The sequence shown here is derived from an EMBL/GenBank/DDBJ whole genome shotgun (WGS) entry which is preliminary data.</text>
</comment>
<organism evidence="2 3">
    <name type="scientific">Actinomadura fulvescens</name>
    <dbReference type="NCBI Taxonomy" id="46160"/>
    <lineage>
        <taxon>Bacteria</taxon>
        <taxon>Bacillati</taxon>
        <taxon>Actinomycetota</taxon>
        <taxon>Actinomycetes</taxon>
        <taxon>Streptosporangiales</taxon>
        <taxon>Thermomonosporaceae</taxon>
        <taxon>Actinomadura</taxon>
    </lineage>
</organism>
<feature type="chain" id="PRO_5046104543" evidence="1">
    <location>
        <begin position="31"/>
        <end position="517"/>
    </location>
</feature>
<name>A0ABN3Q1K2_9ACTN</name>
<keyword evidence="3" id="KW-1185">Reference proteome</keyword>
<keyword evidence="1" id="KW-0732">Signal</keyword>
<evidence type="ECO:0000313" key="2">
    <source>
        <dbReference type="EMBL" id="GAA2609146.1"/>
    </source>
</evidence>
<evidence type="ECO:0000256" key="1">
    <source>
        <dbReference type="SAM" id="SignalP"/>
    </source>
</evidence>
<dbReference type="EMBL" id="BAAATD010000006">
    <property type="protein sequence ID" value="GAA2609146.1"/>
    <property type="molecule type" value="Genomic_DNA"/>
</dbReference>
<gene>
    <name evidence="2" type="ORF">GCM10010411_49240</name>
</gene>
<accession>A0ABN3Q1K2</accession>
<feature type="signal peptide" evidence="1">
    <location>
        <begin position="1"/>
        <end position="30"/>
    </location>
</feature>
<protein>
    <submittedName>
        <fullName evidence="2">Uncharacterized protein</fullName>
    </submittedName>
</protein>
<evidence type="ECO:0000313" key="3">
    <source>
        <dbReference type="Proteomes" id="UP001501509"/>
    </source>
</evidence>
<reference evidence="2 3" key="1">
    <citation type="journal article" date="2019" name="Int. J. Syst. Evol. Microbiol.">
        <title>The Global Catalogue of Microorganisms (GCM) 10K type strain sequencing project: providing services to taxonomists for standard genome sequencing and annotation.</title>
        <authorList>
            <consortium name="The Broad Institute Genomics Platform"/>
            <consortium name="The Broad Institute Genome Sequencing Center for Infectious Disease"/>
            <person name="Wu L."/>
            <person name="Ma J."/>
        </authorList>
    </citation>
    <scope>NUCLEOTIDE SEQUENCE [LARGE SCALE GENOMIC DNA]</scope>
    <source>
        <strain evidence="2 3">JCM 6833</strain>
    </source>
</reference>
<proteinExistence type="predicted"/>
<dbReference type="Proteomes" id="UP001501509">
    <property type="component" value="Unassembled WGS sequence"/>
</dbReference>
<dbReference type="RefSeq" id="WP_344544457.1">
    <property type="nucleotide sequence ID" value="NZ_BAAATD010000006.1"/>
</dbReference>
<sequence length="517" mass="56525">MNRTIRLVPAVITAGVCLGALGAVAVPAHAAARTYTIGVRAIDRTGKAVKANGYLINVKDGREHPVGAGRTRKVPAGTYAVTTEISTGETVTWATRVVSVSRSQYVSFDARQGRQVRFGVDDPTAEVTSLNVLPLVRGRWAMQPTDGSTPPKGTYVIPMKSKYVTFAAHAVLEKKGTAPEQASPYRYDLVRVHKGGIPQKPSYYDRRSKLARVDVSVRSIDADQTGWLSLEATGKSNSSYLTPLDTSLGALPRTVISYRTPGYKWHPNITINGPHGNARIWDSNNDPVYAARRYKETWGGGVWGPGPRGVDANMWGRRLLVYPRTLICQPPHTVNEDCELSGVTKFSRLYRGRTLLAQGKGDLSARISTKSTWYTLKSTASRPQGALLSTRLWSTWRFKARGYDDSFSHGGASLLTVIYTPWGLDGRNHAARGSLTKIPVYVRDGSGHKLAVKSIIIEASVDGGKTWRRTSVKRDGKRWMASVRNPGTAGFVSLRATVKDARGNTVWQTIANAYGVR</sequence>